<feature type="transmembrane region" description="Helical" evidence="3">
    <location>
        <begin position="255"/>
        <end position="276"/>
    </location>
</feature>
<feature type="signal peptide" evidence="4">
    <location>
        <begin position="1"/>
        <end position="20"/>
    </location>
</feature>
<evidence type="ECO:0000256" key="1">
    <source>
        <dbReference type="ARBA" id="ARBA00000085"/>
    </source>
</evidence>
<comment type="catalytic activity">
    <reaction evidence="1">
        <text>ATP + protein L-histidine = ADP + protein N-phospho-L-histidine.</text>
        <dbReference type="EC" id="2.7.13.3"/>
    </reaction>
</comment>
<keyword evidence="4" id="KW-0732">Signal</keyword>
<feature type="transmembrane region" description="Helical" evidence="3">
    <location>
        <begin position="380"/>
        <end position="401"/>
    </location>
</feature>
<dbReference type="InterPro" id="IPR003661">
    <property type="entry name" value="HisK_dim/P_dom"/>
</dbReference>
<sequence length="506" mass="56061">MLRFAAFWVLLLLLAGRAWGQAAPDTAVAVLRTVPYSGTVLDQGWKFRAGDDPAWAQPDFDDRAWTPVNPNQRPQVLPQLHAARIGWLRLRLQVPDSLRNRALVLLFQQTCASEVYLNGRLLHRYGAVSAVPGQVQPAGFTADPLEVHFTGPAEQVLAVRFAPWPPLALFKDNINFMRVRITGLPGLLRRNVERAVGPVANFATFAVFLLLSLLHLFFLRYNPARRANFYFALYAGTGALGFLGLYGGWQVQGMAATLAMSILADVFLLMSYLWAVRALYSLFNYQTGRIYIGLWVLLVVSLVLSEFTQFTSVSVLTTYSFVFFGFVGLASAEQLRLTMRALRQRQRGAGLIAAGFVGALLCALVYAMLIIMQVQISFRVSSILVAFMALSPAVGISLFLAREFASNSELLLVKLRQVQELSAQTQAQQLEKQALLATQNELLESQVAARTMEVAGQRDRAELALADLKVTQEQLVQAEKMAFLGELTAGIAHELQNPLNFMKNFA</sequence>
<dbReference type="Proteomes" id="UP000176294">
    <property type="component" value="Unassembled WGS sequence"/>
</dbReference>
<dbReference type="AlphaFoldDB" id="A0A1G1SR02"/>
<feature type="transmembrane region" description="Helical" evidence="3">
    <location>
        <begin position="310"/>
        <end position="330"/>
    </location>
</feature>
<reference evidence="5 6" key="1">
    <citation type="submission" date="2016-08" db="EMBL/GenBank/DDBJ databases">
        <title>Hymenobacter coccineus sp. nov., Hymenobacter lapidarius sp. nov. and Hymenobacter glacialis sp. nov., isolated from Antarctic soil.</title>
        <authorList>
            <person name="Sedlacek I."/>
            <person name="Kralova S."/>
            <person name="Kyrova K."/>
            <person name="Maslanova I."/>
            <person name="Stankova E."/>
            <person name="Vrbovska V."/>
            <person name="Nemec M."/>
            <person name="Bartak M."/>
            <person name="Svec P."/>
            <person name="Busse H.-J."/>
            <person name="Pantucek R."/>
        </authorList>
    </citation>
    <scope>NUCLEOTIDE SEQUENCE [LARGE SCALE GENOMIC DNA]</scope>
    <source>
        <strain evidence="5 6">CCM 8643</strain>
    </source>
</reference>
<feature type="non-terminal residue" evidence="5">
    <location>
        <position position="506"/>
    </location>
</feature>
<dbReference type="STRING" id="1908237.BEN47_19465"/>
<accession>A0A1G1SR02</accession>
<evidence type="ECO:0000256" key="4">
    <source>
        <dbReference type="SAM" id="SignalP"/>
    </source>
</evidence>
<dbReference type="GO" id="GO:0000155">
    <property type="term" value="F:phosphorelay sensor kinase activity"/>
    <property type="evidence" value="ECO:0007669"/>
    <property type="project" value="InterPro"/>
</dbReference>
<gene>
    <name evidence="5" type="ORF">BEN47_19465</name>
</gene>
<keyword evidence="6" id="KW-1185">Reference proteome</keyword>
<feature type="transmembrane region" description="Helical" evidence="3">
    <location>
        <begin position="199"/>
        <end position="219"/>
    </location>
</feature>
<feature type="chain" id="PRO_5009578283" description="histidine kinase" evidence="4">
    <location>
        <begin position="21"/>
        <end position="506"/>
    </location>
</feature>
<protein>
    <recommendedName>
        <fullName evidence="2">histidine kinase</fullName>
        <ecNumber evidence="2">2.7.13.3</ecNumber>
    </recommendedName>
</protein>
<dbReference type="EMBL" id="MDZB01000174">
    <property type="protein sequence ID" value="OGX81062.1"/>
    <property type="molecule type" value="Genomic_DNA"/>
</dbReference>
<feature type="transmembrane region" description="Helical" evidence="3">
    <location>
        <begin position="288"/>
        <end position="304"/>
    </location>
</feature>
<keyword evidence="3" id="KW-0472">Membrane</keyword>
<keyword evidence="3" id="KW-0812">Transmembrane</keyword>
<dbReference type="InterPro" id="IPR036097">
    <property type="entry name" value="HisK_dim/P_sf"/>
</dbReference>
<feature type="transmembrane region" description="Helical" evidence="3">
    <location>
        <begin position="231"/>
        <end position="249"/>
    </location>
</feature>
<feature type="transmembrane region" description="Helical" evidence="3">
    <location>
        <begin position="351"/>
        <end position="374"/>
    </location>
</feature>
<proteinExistence type="predicted"/>
<comment type="caution">
    <text evidence="5">The sequence shown here is derived from an EMBL/GenBank/DDBJ whole genome shotgun (WGS) entry which is preliminary data.</text>
</comment>
<evidence type="ECO:0000256" key="3">
    <source>
        <dbReference type="SAM" id="Phobius"/>
    </source>
</evidence>
<evidence type="ECO:0000256" key="2">
    <source>
        <dbReference type="ARBA" id="ARBA00012438"/>
    </source>
</evidence>
<name>A0A1G1SR02_9BACT</name>
<dbReference type="InterPro" id="IPR008979">
    <property type="entry name" value="Galactose-bd-like_sf"/>
</dbReference>
<evidence type="ECO:0000313" key="6">
    <source>
        <dbReference type="Proteomes" id="UP000176294"/>
    </source>
</evidence>
<keyword evidence="3" id="KW-1133">Transmembrane helix</keyword>
<dbReference type="CDD" id="cd00082">
    <property type="entry name" value="HisKA"/>
    <property type="match status" value="1"/>
</dbReference>
<dbReference type="SUPFAM" id="SSF49785">
    <property type="entry name" value="Galactose-binding domain-like"/>
    <property type="match status" value="1"/>
</dbReference>
<evidence type="ECO:0000313" key="5">
    <source>
        <dbReference type="EMBL" id="OGX81062.1"/>
    </source>
</evidence>
<dbReference type="SUPFAM" id="SSF47384">
    <property type="entry name" value="Homodimeric domain of signal transducing histidine kinase"/>
    <property type="match status" value="1"/>
</dbReference>
<dbReference type="Gene3D" id="2.60.120.260">
    <property type="entry name" value="Galactose-binding domain-like"/>
    <property type="match status" value="1"/>
</dbReference>
<dbReference type="Gene3D" id="1.10.287.130">
    <property type="match status" value="1"/>
</dbReference>
<dbReference type="EC" id="2.7.13.3" evidence="2"/>
<organism evidence="5 6">
    <name type="scientific">Hymenobacter lapidarius</name>
    <dbReference type="NCBI Taxonomy" id="1908237"/>
    <lineage>
        <taxon>Bacteria</taxon>
        <taxon>Pseudomonadati</taxon>
        <taxon>Bacteroidota</taxon>
        <taxon>Cytophagia</taxon>
        <taxon>Cytophagales</taxon>
        <taxon>Hymenobacteraceae</taxon>
        <taxon>Hymenobacter</taxon>
    </lineage>
</organism>